<proteinExistence type="predicted"/>
<dbReference type="KEGG" id="psoj:PHYSODRAFT_301513"/>
<keyword evidence="3" id="KW-1185">Reference proteome</keyword>
<evidence type="ECO:0000313" key="3">
    <source>
        <dbReference type="Proteomes" id="UP000002640"/>
    </source>
</evidence>
<dbReference type="Proteomes" id="UP000002640">
    <property type="component" value="Unassembled WGS sequence"/>
</dbReference>
<dbReference type="RefSeq" id="XP_009528269.1">
    <property type="nucleotide sequence ID" value="XM_009529974.1"/>
</dbReference>
<feature type="region of interest" description="Disordered" evidence="1">
    <location>
        <begin position="16"/>
        <end position="117"/>
    </location>
</feature>
<feature type="compositionally biased region" description="Basic and acidic residues" evidence="1">
    <location>
        <begin position="38"/>
        <end position="53"/>
    </location>
</feature>
<evidence type="ECO:0000313" key="2">
    <source>
        <dbReference type="EMBL" id="EGZ14520.1"/>
    </source>
</evidence>
<dbReference type="InParanoid" id="G4ZKS4"/>
<dbReference type="AlphaFoldDB" id="G4ZKS4"/>
<name>G4ZKS4_PHYSP</name>
<dbReference type="EMBL" id="JH159155">
    <property type="protein sequence ID" value="EGZ14520.1"/>
    <property type="molecule type" value="Genomic_DNA"/>
</dbReference>
<dbReference type="GeneID" id="20642025"/>
<organism evidence="2 3">
    <name type="scientific">Phytophthora sojae (strain P6497)</name>
    <name type="common">Soybean stem and root rot agent</name>
    <name type="synonym">Phytophthora megasperma f. sp. glycines</name>
    <dbReference type="NCBI Taxonomy" id="1094619"/>
    <lineage>
        <taxon>Eukaryota</taxon>
        <taxon>Sar</taxon>
        <taxon>Stramenopiles</taxon>
        <taxon>Oomycota</taxon>
        <taxon>Peronosporomycetes</taxon>
        <taxon>Peronosporales</taxon>
        <taxon>Peronosporaceae</taxon>
        <taxon>Phytophthora</taxon>
    </lineage>
</organism>
<accession>G4ZKS4</accession>
<evidence type="ECO:0000256" key="1">
    <source>
        <dbReference type="SAM" id="MobiDB-lite"/>
    </source>
</evidence>
<gene>
    <name evidence="2" type="ORF">PHYSODRAFT_301513</name>
</gene>
<protein>
    <submittedName>
        <fullName evidence="2">Uncharacterized protein</fullName>
    </submittedName>
</protein>
<sequence length="117" mass="12720">MNSSFLCPNSQLVSHVSVAPRKRSVHQSRELIVATSSQEEKTSIHPRASDGLHRSASLEAAPTRKNPPPSLTPANITKAASGFKRETPSAVQALNVKDLERERRGSPWPALERSSVT</sequence>
<reference evidence="2 3" key="1">
    <citation type="journal article" date="2006" name="Science">
        <title>Phytophthora genome sequences uncover evolutionary origins and mechanisms of pathogenesis.</title>
        <authorList>
            <person name="Tyler B.M."/>
            <person name="Tripathy S."/>
            <person name="Zhang X."/>
            <person name="Dehal P."/>
            <person name="Jiang R.H."/>
            <person name="Aerts A."/>
            <person name="Arredondo F.D."/>
            <person name="Baxter L."/>
            <person name="Bensasson D."/>
            <person name="Beynon J.L."/>
            <person name="Chapman J."/>
            <person name="Damasceno C.M."/>
            <person name="Dorrance A.E."/>
            <person name="Dou D."/>
            <person name="Dickerman A.W."/>
            <person name="Dubchak I.L."/>
            <person name="Garbelotto M."/>
            <person name="Gijzen M."/>
            <person name="Gordon S.G."/>
            <person name="Govers F."/>
            <person name="Grunwald N.J."/>
            <person name="Huang W."/>
            <person name="Ivors K.L."/>
            <person name="Jones R.W."/>
            <person name="Kamoun S."/>
            <person name="Krampis K."/>
            <person name="Lamour K.H."/>
            <person name="Lee M.K."/>
            <person name="McDonald W.H."/>
            <person name="Medina M."/>
            <person name="Meijer H.J."/>
            <person name="Nordberg E.K."/>
            <person name="Maclean D.J."/>
            <person name="Ospina-Giraldo M.D."/>
            <person name="Morris P.F."/>
            <person name="Phuntumart V."/>
            <person name="Putnam N.H."/>
            <person name="Rash S."/>
            <person name="Rose J.K."/>
            <person name="Sakihama Y."/>
            <person name="Salamov A.A."/>
            <person name="Savidor A."/>
            <person name="Scheuring C.F."/>
            <person name="Smith B.M."/>
            <person name="Sobral B.W."/>
            <person name="Terry A."/>
            <person name="Torto-Alalibo T.A."/>
            <person name="Win J."/>
            <person name="Xu Z."/>
            <person name="Zhang H."/>
            <person name="Grigoriev I.V."/>
            <person name="Rokhsar D.S."/>
            <person name="Boore J.L."/>
        </authorList>
    </citation>
    <scope>NUCLEOTIDE SEQUENCE [LARGE SCALE GENOMIC DNA]</scope>
    <source>
        <strain evidence="2 3">P6497</strain>
    </source>
</reference>